<proteinExistence type="inferred from homology"/>
<feature type="non-terminal residue" evidence="4">
    <location>
        <position position="232"/>
    </location>
</feature>
<organism evidence="4">
    <name type="scientific">marine sediment metagenome</name>
    <dbReference type="NCBI Taxonomy" id="412755"/>
    <lineage>
        <taxon>unclassified sequences</taxon>
        <taxon>metagenomes</taxon>
        <taxon>ecological metagenomes</taxon>
    </lineage>
</organism>
<sequence length="232" mass="25338">RYALGEVKRAVETFKFASIEAQEIYGKVIPMDAATKGKDYFGFYLRVPKGVILAITPFNFPLNLVAHKVGPAIASGNSVILKPASVTPLISVKLGEIFENAGLPRGILNIIFGSGSDVGRKLVRDERIQMVTFTGSLPVGEVIKREAGFKTVTLELGNNSPVVLEDVDDLHQVVDRLIIGAFAYSGQVCISVQRIYVNRNLFDDFVSLFVEKTEKLKIGDPLLPDTDIGPMI</sequence>
<protein>
    <recommendedName>
        <fullName evidence="3">Aldehyde dehydrogenase domain-containing protein</fullName>
    </recommendedName>
</protein>
<dbReference type="SUPFAM" id="SSF53720">
    <property type="entry name" value="ALDH-like"/>
    <property type="match status" value="1"/>
</dbReference>
<keyword evidence="2" id="KW-0560">Oxidoreductase</keyword>
<reference evidence="4" key="1">
    <citation type="journal article" date="2014" name="Front. Microbiol.">
        <title>High frequency of phylogenetically diverse reductive dehalogenase-homologous genes in deep subseafloor sedimentary metagenomes.</title>
        <authorList>
            <person name="Kawai M."/>
            <person name="Futagami T."/>
            <person name="Toyoda A."/>
            <person name="Takaki Y."/>
            <person name="Nishi S."/>
            <person name="Hori S."/>
            <person name="Arai W."/>
            <person name="Tsubouchi T."/>
            <person name="Morono Y."/>
            <person name="Uchiyama I."/>
            <person name="Ito T."/>
            <person name="Fujiyama A."/>
            <person name="Inagaki F."/>
            <person name="Takami H."/>
        </authorList>
    </citation>
    <scope>NUCLEOTIDE SEQUENCE</scope>
    <source>
        <strain evidence="4">Expedition CK06-06</strain>
    </source>
</reference>
<dbReference type="InterPro" id="IPR016161">
    <property type="entry name" value="Ald_DH/histidinol_DH"/>
</dbReference>
<dbReference type="InterPro" id="IPR016163">
    <property type="entry name" value="Ald_DH_C"/>
</dbReference>
<evidence type="ECO:0000259" key="3">
    <source>
        <dbReference type="Pfam" id="PF00171"/>
    </source>
</evidence>
<dbReference type="Gene3D" id="3.40.605.10">
    <property type="entry name" value="Aldehyde Dehydrogenase, Chain A, domain 1"/>
    <property type="match status" value="1"/>
</dbReference>
<dbReference type="InterPro" id="IPR016162">
    <property type="entry name" value="Ald_DH_N"/>
</dbReference>
<name>X1EDG9_9ZZZZ</name>
<comment type="caution">
    <text evidence="4">The sequence shown here is derived from an EMBL/GenBank/DDBJ whole genome shotgun (WGS) entry which is preliminary data.</text>
</comment>
<comment type="similarity">
    <text evidence="1">Belongs to the aldehyde dehydrogenase family.</text>
</comment>
<dbReference type="AlphaFoldDB" id="X1EDG9"/>
<evidence type="ECO:0000256" key="2">
    <source>
        <dbReference type="ARBA" id="ARBA00023002"/>
    </source>
</evidence>
<dbReference type="InterPro" id="IPR015590">
    <property type="entry name" value="Aldehyde_DH_dom"/>
</dbReference>
<dbReference type="GO" id="GO:0008911">
    <property type="term" value="F:lactaldehyde dehydrogenase (NAD+) activity"/>
    <property type="evidence" value="ECO:0007669"/>
    <property type="project" value="TreeGrafter"/>
</dbReference>
<evidence type="ECO:0000256" key="1">
    <source>
        <dbReference type="ARBA" id="ARBA00009986"/>
    </source>
</evidence>
<dbReference type="PANTHER" id="PTHR42991:SF1">
    <property type="entry name" value="ALDEHYDE DEHYDROGENASE"/>
    <property type="match status" value="1"/>
</dbReference>
<dbReference type="Pfam" id="PF00171">
    <property type="entry name" value="Aldedh"/>
    <property type="match status" value="1"/>
</dbReference>
<feature type="non-terminal residue" evidence="4">
    <location>
        <position position="1"/>
    </location>
</feature>
<accession>X1EDG9</accession>
<dbReference type="PANTHER" id="PTHR42991">
    <property type="entry name" value="ALDEHYDE DEHYDROGENASE"/>
    <property type="match status" value="1"/>
</dbReference>
<gene>
    <name evidence="4" type="ORF">S01H4_57351</name>
</gene>
<dbReference type="Gene3D" id="3.40.309.10">
    <property type="entry name" value="Aldehyde Dehydrogenase, Chain A, domain 2"/>
    <property type="match status" value="1"/>
</dbReference>
<feature type="domain" description="Aldehyde dehydrogenase" evidence="3">
    <location>
        <begin position="3"/>
        <end position="232"/>
    </location>
</feature>
<evidence type="ECO:0000313" key="4">
    <source>
        <dbReference type="EMBL" id="GAH06708.1"/>
    </source>
</evidence>
<dbReference type="EMBL" id="BART01033348">
    <property type="protein sequence ID" value="GAH06708.1"/>
    <property type="molecule type" value="Genomic_DNA"/>
</dbReference>
<dbReference type="InterPro" id="IPR051020">
    <property type="entry name" value="ALDH-related_metabolic_enz"/>
</dbReference>